<gene>
    <name evidence="1" type="ORF">C731_0879</name>
</gene>
<dbReference type="PATRIC" id="fig|1122247.3.peg.845"/>
<dbReference type="eggNOG" id="ENOG50328XR">
    <property type="taxonomic scope" value="Bacteria"/>
</dbReference>
<evidence type="ECO:0000313" key="2">
    <source>
        <dbReference type="Proteomes" id="UP000006265"/>
    </source>
</evidence>
<protein>
    <submittedName>
        <fullName evidence="1">Putative transmembrane protein</fullName>
    </submittedName>
</protein>
<dbReference type="OrthoDB" id="4829747at2"/>
<name>K5BHT5_MYCHD</name>
<dbReference type="EMBL" id="AMRA01000023">
    <property type="protein sequence ID" value="EKF25136.1"/>
    <property type="molecule type" value="Genomic_DNA"/>
</dbReference>
<proteinExistence type="predicted"/>
<keyword evidence="1" id="KW-0472">Membrane</keyword>
<accession>K5BHT5</accession>
<dbReference type="Proteomes" id="UP000006265">
    <property type="component" value="Unassembled WGS sequence"/>
</dbReference>
<keyword evidence="1" id="KW-0812">Transmembrane</keyword>
<dbReference type="AlphaFoldDB" id="K5BHT5"/>
<dbReference type="STRING" id="1122247.GCA_000379865_03453"/>
<evidence type="ECO:0000313" key="1">
    <source>
        <dbReference type="EMBL" id="EKF25136.1"/>
    </source>
</evidence>
<keyword evidence="2" id="KW-1185">Reference proteome</keyword>
<sequence>MTAWFEHAAVAKILLFGLLVGAVLPALFAVGVRLNAVGAGASDAGRRHPVYTVISWLLFGLVVVAIVVGVLFIARDFIAHQTGIYLLGAQPK</sequence>
<dbReference type="RefSeq" id="WP_005625079.1">
    <property type="nucleotide sequence ID" value="NZ_AMRA01000023.1"/>
</dbReference>
<organism evidence="1 2">
    <name type="scientific">Mycolicibacterium hassiacum (strain DSM 44199 / CIP 105218 / JCM 12690 / 3849)</name>
    <name type="common">Mycobacterium hassiacum</name>
    <dbReference type="NCBI Taxonomy" id="1122247"/>
    <lineage>
        <taxon>Bacteria</taxon>
        <taxon>Bacillati</taxon>
        <taxon>Actinomycetota</taxon>
        <taxon>Actinomycetes</taxon>
        <taxon>Mycobacteriales</taxon>
        <taxon>Mycobacteriaceae</taxon>
        <taxon>Mycolicibacterium</taxon>
    </lineage>
</organism>
<reference evidence="1 2" key="1">
    <citation type="journal article" date="2012" name="J. Bacteriol.">
        <title>Genome sequence of Mycobacterium hassiacum DSM 44199, a rare source of heat-stable mycobacterial proteins.</title>
        <authorList>
            <person name="Tiago I."/>
            <person name="Maranha A."/>
            <person name="Mendes V."/>
            <person name="Alarico S."/>
            <person name="Moynihan P.J."/>
            <person name="Clarke A.J."/>
            <person name="Macedo-Ribeiro S."/>
            <person name="Pereira P.J."/>
            <person name="Empadinhas N."/>
        </authorList>
    </citation>
    <scope>NUCLEOTIDE SEQUENCE [LARGE SCALE GENOMIC DNA]</scope>
    <source>
        <strain evidence="2">DSM 44199 / CIP 105218 / JCM 12690 / 3849</strain>
    </source>
</reference>
<comment type="caution">
    <text evidence="1">The sequence shown here is derived from an EMBL/GenBank/DDBJ whole genome shotgun (WGS) entry which is preliminary data.</text>
</comment>